<reference evidence="2" key="2">
    <citation type="submission" date="2020-11" db="EMBL/GenBank/DDBJ databases">
        <authorList>
            <person name="McCartney M.A."/>
            <person name="Auch B."/>
            <person name="Kono T."/>
            <person name="Mallez S."/>
            <person name="Becker A."/>
            <person name="Gohl D.M."/>
            <person name="Silverstein K.A.T."/>
            <person name="Koren S."/>
            <person name="Bechman K.B."/>
            <person name="Herman A."/>
            <person name="Abrahante J.E."/>
            <person name="Garbe J."/>
        </authorList>
    </citation>
    <scope>NUCLEOTIDE SEQUENCE</scope>
    <source>
        <strain evidence="2">Duluth1</strain>
        <tissue evidence="2">Whole animal</tissue>
    </source>
</reference>
<name>A0A9D4BCJ8_DREPO</name>
<dbReference type="InterPro" id="IPR027417">
    <property type="entry name" value="P-loop_NTPase"/>
</dbReference>
<organism evidence="2 3">
    <name type="scientific">Dreissena polymorpha</name>
    <name type="common">Zebra mussel</name>
    <name type="synonym">Mytilus polymorpha</name>
    <dbReference type="NCBI Taxonomy" id="45954"/>
    <lineage>
        <taxon>Eukaryota</taxon>
        <taxon>Metazoa</taxon>
        <taxon>Spiralia</taxon>
        <taxon>Lophotrochozoa</taxon>
        <taxon>Mollusca</taxon>
        <taxon>Bivalvia</taxon>
        <taxon>Autobranchia</taxon>
        <taxon>Heteroconchia</taxon>
        <taxon>Euheterodonta</taxon>
        <taxon>Imparidentia</taxon>
        <taxon>Neoheterodontei</taxon>
        <taxon>Myida</taxon>
        <taxon>Dreissenoidea</taxon>
        <taxon>Dreissenidae</taxon>
        <taxon>Dreissena</taxon>
    </lineage>
</organism>
<protein>
    <recommendedName>
        <fullName evidence="1">Parvovirus non-structural protein 1 helicase domain-containing protein</fullName>
    </recommendedName>
</protein>
<dbReference type="GO" id="GO:0019079">
    <property type="term" value="P:viral genome replication"/>
    <property type="evidence" value="ECO:0007669"/>
    <property type="project" value="InterPro"/>
</dbReference>
<evidence type="ECO:0000313" key="2">
    <source>
        <dbReference type="EMBL" id="KAH3697581.1"/>
    </source>
</evidence>
<evidence type="ECO:0000313" key="3">
    <source>
        <dbReference type="Proteomes" id="UP000828390"/>
    </source>
</evidence>
<dbReference type="EMBL" id="JAIWYP010000016">
    <property type="protein sequence ID" value="KAH3697581.1"/>
    <property type="molecule type" value="Genomic_DNA"/>
</dbReference>
<dbReference type="SUPFAM" id="SSF52540">
    <property type="entry name" value="P-loop containing nucleoside triphosphate hydrolases"/>
    <property type="match status" value="1"/>
</dbReference>
<dbReference type="Proteomes" id="UP000828390">
    <property type="component" value="Unassembled WGS sequence"/>
</dbReference>
<comment type="caution">
    <text evidence="2">The sequence shown here is derived from an EMBL/GenBank/DDBJ whole genome shotgun (WGS) entry which is preliminary data.</text>
</comment>
<dbReference type="InterPro" id="IPR001257">
    <property type="entry name" value="Parvovirus_NS1_helicase"/>
</dbReference>
<gene>
    <name evidence="2" type="ORF">DPMN_085084</name>
</gene>
<evidence type="ECO:0000259" key="1">
    <source>
        <dbReference type="Pfam" id="PF01057"/>
    </source>
</evidence>
<accession>A0A9D4BCJ8</accession>
<proteinExistence type="predicted"/>
<dbReference type="Gene3D" id="3.40.50.300">
    <property type="entry name" value="P-loop containing nucleotide triphosphate hydrolases"/>
    <property type="match status" value="1"/>
</dbReference>
<feature type="domain" description="Parvovirus non-structural protein 1 helicase" evidence="1">
    <location>
        <begin position="22"/>
        <end position="162"/>
    </location>
</feature>
<dbReference type="AlphaFoldDB" id="A0A9D4BCJ8"/>
<keyword evidence="3" id="KW-1185">Reference proteome</keyword>
<dbReference type="Pfam" id="PF01057">
    <property type="entry name" value="Parvo_NS1"/>
    <property type="match status" value="1"/>
</dbReference>
<reference evidence="2" key="1">
    <citation type="journal article" date="2019" name="bioRxiv">
        <title>The Genome of the Zebra Mussel, Dreissena polymorpha: A Resource for Invasive Species Research.</title>
        <authorList>
            <person name="McCartney M.A."/>
            <person name="Auch B."/>
            <person name="Kono T."/>
            <person name="Mallez S."/>
            <person name="Zhang Y."/>
            <person name="Obille A."/>
            <person name="Becker A."/>
            <person name="Abrahante J.E."/>
            <person name="Garbe J."/>
            <person name="Badalamenti J.P."/>
            <person name="Herman A."/>
            <person name="Mangelson H."/>
            <person name="Liachko I."/>
            <person name="Sullivan S."/>
            <person name="Sone E.D."/>
            <person name="Koren S."/>
            <person name="Silverstein K.A.T."/>
            <person name="Beckman K.B."/>
            <person name="Gohl D.M."/>
        </authorList>
    </citation>
    <scope>NUCLEOTIDE SEQUENCE</scope>
    <source>
        <strain evidence="2">Duluth1</strain>
        <tissue evidence="2">Whole animal</tissue>
    </source>
</reference>
<sequence length="346" mass="39803">MNIENKDLYLPYRETVDVLNRWFREQKVNKFAFIKAVYKVMSKQSHKKDTIYLQGDSNAGKTWIFRSLLPDMSLVGQTSESVEFKWQNIFNKFVGLVSELTITTIDLANKCKEILEGEPSKVNIKNKPCQLLPRTPILLSSNALIWEHFANEANPLRNRMYIFPGLREMKWLAEYSKYPSPEYWQGIFGQIRQFEKKTGMRIEDMADTDLEQSLDQTIVKAFQQADYVTEVESDEESFQCGQRVRYDDDTSNDEAPGLTMDDLDVQQAQYCPTAADLMEAEELARVSPQPCNSKSDADANTQDGVWIAIKISSNKTIIIPSPSSSPETPKPKRRNLKCYFKKDAKK</sequence>